<sequence length="281" mass="32460">MTIFADDTSVAITAGSPEKLLDKCSMILGEFKKWCQYNALILNTSKTKCLIFNSSYNVDNGMFIQFESEKLFLCDHVKFLGILLDRDLRWSLHVDSVTKKLSSAFYAINKIKNFLSTISVMEVYYALAYSHINYNIMLWGSSVDSQRVFISQKRLIRTIFRLGPRESCKGAFIGNKILTTPCIFIYRCLIYVKENEGKFVKLSSFHCHNTRNVKTLFIPGHSSAKYENSPAYQCIKLYNHLPYAFKCLGPARFRKIVKSVLLKNCYYSVREYLTDNNITYV</sequence>
<dbReference type="AlphaFoldDB" id="A0AAW1V2G1"/>
<dbReference type="EMBL" id="JARQZJ010000113">
    <property type="protein sequence ID" value="KAK9887548.1"/>
    <property type="molecule type" value="Genomic_DNA"/>
</dbReference>
<evidence type="ECO:0000313" key="2">
    <source>
        <dbReference type="Proteomes" id="UP001431783"/>
    </source>
</evidence>
<gene>
    <name evidence="1" type="ORF">WA026_023270</name>
</gene>
<reference evidence="1 2" key="1">
    <citation type="submission" date="2023-03" db="EMBL/GenBank/DDBJ databases">
        <title>Genome insight into feeding habits of ladybird beetles.</title>
        <authorList>
            <person name="Li H.-S."/>
            <person name="Huang Y.-H."/>
            <person name="Pang H."/>
        </authorList>
    </citation>
    <scope>NUCLEOTIDE SEQUENCE [LARGE SCALE GENOMIC DNA]</scope>
    <source>
        <strain evidence="1">SYSU_2023b</strain>
        <tissue evidence="1">Whole body</tissue>
    </source>
</reference>
<dbReference type="PANTHER" id="PTHR33332">
    <property type="entry name" value="REVERSE TRANSCRIPTASE DOMAIN-CONTAINING PROTEIN"/>
    <property type="match status" value="1"/>
</dbReference>
<proteinExistence type="predicted"/>
<keyword evidence="2" id="KW-1185">Reference proteome</keyword>
<evidence type="ECO:0008006" key="3">
    <source>
        <dbReference type="Google" id="ProtNLM"/>
    </source>
</evidence>
<name>A0AAW1V2G1_9CUCU</name>
<evidence type="ECO:0000313" key="1">
    <source>
        <dbReference type="EMBL" id="KAK9887548.1"/>
    </source>
</evidence>
<accession>A0AAW1V2G1</accession>
<protein>
    <recommendedName>
        <fullName evidence="3">Reverse transcriptase domain-containing protein</fullName>
    </recommendedName>
</protein>
<comment type="caution">
    <text evidence="1">The sequence shown here is derived from an EMBL/GenBank/DDBJ whole genome shotgun (WGS) entry which is preliminary data.</text>
</comment>
<dbReference type="Proteomes" id="UP001431783">
    <property type="component" value="Unassembled WGS sequence"/>
</dbReference>
<organism evidence="1 2">
    <name type="scientific">Henosepilachna vigintioctopunctata</name>
    <dbReference type="NCBI Taxonomy" id="420089"/>
    <lineage>
        <taxon>Eukaryota</taxon>
        <taxon>Metazoa</taxon>
        <taxon>Ecdysozoa</taxon>
        <taxon>Arthropoda</taxon>
        <taxon>Hexapoda</taxon>
        <taxon>Insecta</taxon>
        <taxon>Pterygota</taxon>
        <taxon>Neoptera</taxon>
        <taxon>Endopterygota</taxon>
        <taxon>Coleoptera</taxon>
        <taxon>Polyphaga</taxon>
        <taxon>Cucujiformia</taxon>
        <taxon>Coccinelloidea</taxon>
        <taxon>Coccinellidae</taxon>
        <taxon>Epilachninae</taxon>
        <taxon>Epilachnini</taxon>
        <taxon>Henosepilachna</taxon>
    </lineage>
</organism>